<dbReference type="Proteomes" id="UP000664628">
    <property type="component" value="Unassembled WGS sequence"/>
</dbReference>
<dbReference type="InterPro" id="IPR006860">
    <property type="entry name" value="FecR"/>
</dbReference>
<dbReference type="PANTHER" id="PTHR30273">
    <property type="entry name" value="PERIPLASMIC SIGNAL SENSOR AND SIGMA FACTOR ACTIVATOR FECR-RELATED"/>
    <property type="match status" value="1"/>
</dbReference>
<dbReference type="InterPro" id="IPR032508">
    <property type="entry name" value="FecR_C"/>
</dbReference>
<evidence type="ECO:0000313" key="3">
    <source>
        <dbReference type="EMBL" id="MBO0951436.1"/>
    </source>
</evidence>
<keyword evidence="4" id="KW-1185">Reference proteome</keyword>
<dbReference type="Pfam" id="PF16344">
    <property type="entry name" value="FecR_C"/>
    <property type="match status" value="1"/>
</dbReference>
<proteinExistence type="predicted"/>
<dbReference type="Pfam" id="PF04773">
    <property type="entry name" value="FecR"/>
    <property type="match status" value="1"/>
</dbReference>
<accession>A0ABS3JPV2</accession>
<comment type="caution">
    <text evidence="3">The sequence shown here is derived from an EMBL/GenBank/DDBJ whole genome shotgun (WGS) entry which is preliminary data.</text>
</comment>
<evidence type="ECO:0000313" key="4">
    <source>
        <dbReference type="Proteomes" id="UP000664628"/>
    </source>
</evidence>
<evidence type="ECO:0000259" key="1">
    <source>
        <dbReference type="Pfam" id="PF04773"/>
    </source>
</evidence>
<dbReference type="PANTHER" id="PTHR30273:SF2">
    <property type="entry name" value="PROTEIN FECR"/>
    <property type="match status" value="1"/>
</dbReference>
<name>A0ABS3JPV2_9BACT</name>
<dbReference type="Gene3D" id="3.55.50.30">
    <property type="match status" value="1"/>
</dbReference>
<gene>
    <name evidence="3" type="ORF">J2I46_22825</name>
</gene>
<organism evidence="3 4">
    <name type="scientific">Fibrella forsythiae</name>
    <dbReference type="NCBI Taxonomy" id="2817061"/>
    <lineage>
        <taxon>Bacteria</taxon>
        <taxon>Pseudomonadati</taxon>
        <taxon>Bacteroidota</taxon>
        <taxon>Cytophagia</taxon>
        <taxon>Cytophagales</taxon>
        <taxon>Spirosomataceae</taxon>
        <taxon>Fibrella</taxon>
    </lineage>
</organism>
<feature type="domain" description="Protein FecR C-terminal" evidence="2">
    <location>
        <begin position="290"/>
        <end position="357"/>
    </location>
</feature>
<feature type="domain" description="FecR protein" evidence="1">
    <location>
        <begin position="139"/>
        <end position="243"/>
    </location>
</feature>
<reference evidence="3 4" key="1">
    <citation type="submission" date="2021-03" db="EMBL/GenBank/DDBJ databases">
        <title>Fibrella sp. HMF5405 genome sequencing and assembly.</title>
        <authorList>
            <person name="Kang H."/>
            <person name="Kim H."/>
            <person name="Bae S."/>
            <person name="Joh K."/>
        </authorList>
    </citation>
    <scope>NUCLEOTIDE SEQUENCE [LARGE SCALE GENOMIC DNA]</scope>
    <source>
        <strain evidence="3 4">HMF5405</strain>
    </source>
</reference>
<dbReference type="PIRSF" id="PIRSF018266">
    <property type="entry name" value="FecR"/>
    <property type="match status" value="1"/>
</dbReference>
<protein>
    <submittedName>
        <fullName evidence="3">FecR domain-containing protein</fullName>
    </submittedName>
</protein>
<dbReference type="EMBL" id="JAFMYW010000007">
    <property type="protein sequence ID" value="MBO0951436.1"/>
    <property type="molecule type" value="Genomic_DNA"/>
</dbReference>
<dbReference type="RefSeq" id="WP_207331372.1">
    <property type="nucleotide sequence ID" value="NZ_JAFMYW010000007.1"/>
</dbReference>
<sequence length="358" mass="40655">MDIPDYSEYGFEDFLMDADFRTWVTQPTPDTDAFWRRFVATHPELRKTISEAIWAVEHLTIQPYRLSAGSQERIWQRLDATYDRVIAERSALVDDESDSVVRPMPMLGRTWFRVAASLTGALLMAGAVWYTTRPPVQHTIQTALTEMKRVTLPDGSVVTLNRNSSLTYTDNWNEDRPREVWVDGEAFFAVQRHAATNATQPTRPSDAFIVHTNMMNVEVLGTKFDVNTRRGKARVVLNEGKVKLTRQREGVEESMMMRPGDLVDVIPAKEGFVKRRVKADNYDAWKSGQLQFDQTTIAEIIDVLEDTYGWQVTLNAPKLGKQTFSATVPASQPDLLLALLTESFGVKIRRHGNTVTID</sequence>
<dbReference type="Gene3D" id="2.60.120.1440">
    <property type="match status" value="1"/>
</dbReference>
<evidence type="ECO:0000259" key="2">
    <source>
        <dbReference type="Pfam" id="PF16344"/>
    </source>
</evidence>
<dbReference type="InterPro" id="IPR012373">
    <property type="entry name" value="Ferrdict_sens_TM"/>
</dbReference>